<protein>
    <submittedName>
        <fullName evidence="1">Uncharacterized protein</fullName>
    </submittedName>
</protein>
<comment type="caution">
    <text evidence="1">The sequence shown here is derived from an EMBL/GenBank/DDBJ whole genome shotgun (WGS) entry which is preliminary data.</text>
</comment>
<sequence length="105" mass="11660">MSEKTYAVLVEITHERLRQIEQEGFSADHDAEHDCGELAAAGAAYALAGSFSSGWQASHPPLVWPWKVEWWKPKDRRRDLIRAAALLVAEIERLDRTAASTSTGA</sequence>
<organism evidence="1 2">
    <name type="scientific">Azospirillum brasilense</name>
    <dbReference type="NCBI Taxonomy" id="192"/>
    <lineage>
        <taxon>Bacteria</taxon>
        <taxon>Pseudomonadati</taxon>
        <taxon>Pseudomonadota</taxon>
        <taxon>Alphaproteobacteria</taxon>
        <taxon>Rhodospirillales</taxon>
        <taxon>Azospirillaceae</taxon>
        <taxon>Azospirillum</taxon>
    </lineage>
</organism>
<evidence type="ECO:0000313" key="2">
    <source>
        <dbReference type="Proteomes" id="UP000318529"/>
    </source>
</evidence>
<dbReference type="EMBL" id="VITH01000026">
    <property type="protein sequence ID" value="TWA73964.1"/>
    <property type="molecule type" value="Genomic_DNA"/>
</dbReference>
<proteinExistence type="predicted"/>
<dbReference type="AlphaFoldDB" id="A0A560BMY1"/>
<accession>A0A560BMY1</accession>
<dbReference type="Proteomes" id="UP000318529">
    <property type="component" value="Unassembled WGS sequence"/>
</dbReference>
<name>A0A560BMY1_AZOBR</name>
<dbReference type="RefSeq" id="WP_145690753.1">
    <property type="nucleotide sequence ID" value="NZ_VITH01000026.1"/>
</dbReference>
<evidence type="ECO:0000313" key="1">
    <source>
        <dbReference type="EMBL" id="TWA73964.1"/>
    </source>
</evidence>
<reference evidence="1 2" key="1">
    <citation type="submission" date="2019-06" db="EMBL/GenBank/DDBJ databases">
        <title>Genomic Encyclopedia of Type Strains, Phase IV (KMG-V): Genome sequencing to study the core and pangenomes of soil and plant-associated prokaryotes.</title>
        <authorList>
            <person name="Whitman W."/>
        </authorList>
    </citation>
    <scope>NUCLEOTIDE SEQUENCE [LARGE SCALE GENOMIC DNA]</scope>
    <source>
        <strain evidence="1 2">BR 11650</strain>
    </source>
</reference>
<gene>
    <name evidence="1" type="ORF">FBZ83_12631</name>
</gene>